<dbReference type="AlphaFoldDB" id="A0A437SFK4"/>
<dbReference type="Proteomes" id="UP000286687">
    <property type="component" value="Unassembled WGS sequence"/>
</dbReference>
<evidence type="ECO:0000313" key="2">
    <source>
        <dbReference type="Proteomes" id="UP000286687"/>
    </source>
</evidence>
<dbReference type="EMBL" id="LDER01000254">
    <property type="protein sequence ID" value="RVU62456.1"/>
    <property type="molecule type" value="Genomic_DNA"/>
</dbReference>
<sequence length="32" mass="3727">MKIKYIKGEYKNKWQSRDRFLAGNVPVVLGST</sequence>
<comment type="caution">
    <text evidence="1">The sequence shown here is derived from an EMBL/GenBank/DDBJ whole genome shotgun (WGS) entry which is preliminary data.</text>
</comment>
<proteinExistence type="predicted"/>
<organism evidence="1 2">
    <name type="scientific">Bacillus thuringiensis</name>
    <dbReference type="NCBI Taxonomy" id="1428"/>
    <lineage>
        <taxon>Bacteria</taxon>
        <taxon>Bacillati</taxon>
        <taxon>Bacillota</taxon>
        <taxon>Bacilli</taxon>
        <taxon>Bacillales</taxon>
        <taxon>Bacillaceae</taxon>
        <taxon>Bacillus</taxon>
        <taxon>Bacillus cereus group</taxon>
    </lineage>
</organism>
<name>A0A437SFK4_BACTU</name>
<reference evidence="1 2" key="1">
    <citation type="submission" date="2018-01" db="EMBL/GenBank/DDBJ databases">
        <title>Complete genome sequence of G25-42.</title>
        <authorList>
            <person name="Zheng Z."/>
            <person name="Sun M."/>
        </authorList>
    </citation>
    <scope>NUCLEOTIDE SEQUENCE [LARGE SCALE GENOMIC DNA]</scope>
    <source>
        <strain evidence="1 2">G25-42</strain>
    </source>
</reference>
<gene>
    <name evidence="1" type="ORF">BM74_20410</name>
</gene>
<protein>
    <submittedName>
        <fullName evidence="1">Uncharacterized protein</fullName>
    </submittedName>
</protein>
<accession>A0A437SFK4</accession>
<evidence type="ECO:0000313" key="1">
    <source>
        <dbReference type="EMBL" id="RVU62456.1"/>
    </source>
</evidence>